<evidence type="ECO:0000313" key="2">
    <source>
        <dbReference type="Proteomes" id="UP001163324"/>
    </source>
</evidence>
<reference evidence="1" key="1">
    <citation type="submission" date="2022-10" db="EMBL/GenBank/DDBJ databases">
        <title>Complete Genome of Trichothecium roseum strain YXFP-22015, a Plant Pathogen Isolated from Citrus.</title>
        <authorList>
            <person name="Wang Y."/>
            <person name="Zhu L."/>
        </authorList>
    </citation>
    <scope>NUCLEOTIDE SEQUENCE</scope>
    <source>
        <strain evidence="1">YXFP-22015</strain>
    </source>
</reference>
<dbReference type="Proteomes" id="UP001163324">
    <property type="component" value="Chromosome 7"/>
</dbReference>
<accession>A0ACC0UVR8</accession>
<gene>
    <name evidence="1" type="ORF">N3K66_007681</name>
</gene>
<protein>
    <submittedName>
        <fullName evidence="1">Uncharacterized protein</fullName>
    </submittedName>
</protein>
<organism evidence="1 2">
    <name type="scientific">Trichothecium roseum</name>
    <dbReference type="NCBI Taxonomy" id="47278"/>
    <lineage>
        <taxon>Eukaryota</taxon>
        <taxon>Fungi</taxon>
        <taxon>Dikarya</taxon>
        <taxon>Ascomycota</taxon>
        <taxon>Pezizomycotina</taxon>
        <taxon>Sordariomycetes</taxon>
        <taxon>Hypocreomycetidae</taxon>
        <taxon>Hypocreales</taxon>
        <taxon>Hypocreales incertae sedis</taxon>
        <taxon>Trichothecium</taxon>
    </lineage>
</organism>
<sequence>MGRQRGPTALTKSRGTGFEEYFADPPMTPDEAREEKNEIYNPNFPFDERIQVCIQRFRSRRRLAGTLTAFFNTYLFLGGVDSTPGAYNSIDPKALKEMTPAERREATANDIVHGVATGDARFYDGNMGKWEVDFAGVAAGFFSTLQAKSLEASEMMEPIALVENFLRYVLHHDVCPEFVKDVDQALQICDLARKEWPMIERIQNSMPGRFNMAVSKASGVFRDGDWACSNPDQNTKLDLLAALALAEETDLFAKFFETPAITKEAECSLEVCSIIRPGEDLKDNFKRLAIDGKKVSIPPIGKAVFKPTTIEGPVYDLPRPFPFDKEDISIFLDDNILRDLKVGMKMTAVICELAGDFYFPKRLCDIYPSFYIFLPQELMLHFKEPCDQPRPAPSAKKSGAEGDATGENEEQRQPHGTMCSTEINTGH</sequence>
<proteinExistence type="predicted"/>
<keyword evidence="2" id="KW-1185">Reference proteome</keyword>
<name>A0ACC0UVR8_9HYPO</name>
<evidence type="ECO:0000313" key="1">
    <source>
        <dbReference type="EMBL" id="KAI9897825.1"/>
    </source>
</evidence>
<dbReference type="EMBL" id="CM047946">
    <property type="protein sequence ID" value="KAI9897825.1"/>
    <property type="molecule type" value="Genomic_DNA"/>
</dbReference>
<comment type="caution">
    <text evidence="1">The sequence shown here is derived from an EMBL/GenBank/DDBJ whole genome shotgun (WGS) entry which is preliminary data.</text>
</comment>